<comment type="caution">
    <text evidence="2">The sequence shown here is derived from an EMBL/GenBank/DDBJ whole genome shotgun (WGS) entry which is preliminary data.</text>
</comment>
<evidence type="ECO:0000256" key="1">
    <source>
        <dbReference type="SAM" id="SignalP"/>
    </source>
</evidence>
<name>A0ABT5G013_9ACTN</name>
<organism evidence="2 3">
    <name type="scientific">Streptomyces gilvifuscus</name>
    <dbReference type="NCBI Taxonomy" id="1550617"/>
    <lineage>
        <taxon>Bacteria</taxon>
        <taxon>Bacillati</taxon>
        <taxon>Actinomycetota</taxon>
        <taxon>Actinomycetes</taxon>
        <taxon>Kitasatosporales</taxon>
        <taxon>Streptomycetaceae</taxon>
        <taxon>Streptomyces</taxon>
    </lineage>
</organism>
<reference evidence="2 3" key="1">
    <citation type="journal article" date="2015" name="Int. J. Syst. Evol. Microbiol.">
        <title>Streptomyces gilvifuscus sp. nov., an actinomycete that produces antibacterial compounds isolated from soil.</title>
        <authorList>
            <person name="Nguyen T.M."/>
            <person name="Kim J."/>
        </authorList>
    </citation>
    <scope>NUCLEOTIDE SEQUENCE [LARGE SCALE GENOMIC DNA]</scope>
    <source>
        <strain evidence="2 3">T113</strain>
    </source>
</reference>
<gene>
    <name evidence="2" type="ORF">PO587_27150</name>
</gene>
<proteinExistence type="predicted"/>
<protein>
    <recommendedName>
        <fullName evidence="4">Secreted protein</fullName>
    </recommendedName>
</protein>
<dbReference type="RefSeq" id="WP_272177033.1">
    <property type="nucleotide sequence ID" value="NZ_JAQOSK010000011.1"/>
</dbReference>
<evidence type="ECO:0000313" key="2">
    <source>
        <dbReference type="EMBL" id="MDC2958130.1"/>
    </source>
</evidence>
<feature type="signal peptide" evidence="1">
    <location>
        <begin position="1"/>
        <end position="28"/>
    </location>
</feature>
<keyword evidence="3" id="KW-1185">Reference proteome</keyword>
<dbReference type="Proteomes" id="UP001221328">
    <property type="component" value="Unassembled WGS sequence"/>
</dbReference>
<evidence type="ECO:0008006" key="4">
    <source>
        <dbReference type="Google" id="ProtNLM"/>
    </source>
</evidence>
<sequence>MKTRARLVATLCAAASAVTIGLATPATAQMNKADITCSTYKSTDGKYVGVSCSAGRYYVVGTACSAGGCTTIGGNIVNAPNTSWAWAGSGYFGGDIKAVFV</sequence>
<dbReference type="EMBL" id="JAQOSK010000011">
    <property type="protein sequence ID" value="MDC2958130.1"/>
    <property type="molecule type" value="Genomic_DNA"/>
</dbReference>
<feature type="chain" id="PRO_5045328409" description="Secreted protein" evidence="1">
    <location>
        <begin position="29"/>
        <end position="101"/>
    </location>
</feature>
<keyword evidence="1" id="KW-0732">Signal</keyword>
<evidence type="ECO:0000313" key="3">
    <source>
        <dbReference type="Proteomes" id="UP001221328"/>
    </source>
</evidence>
<accession>A0ABT5G013</accession>